<reference evidence="2 3" key="1">
    <citation type="submission" date="2022-03" db="EMBL/GenBank/DDBJ databases">
        <authorList>
            <person name="Koch H."/>
        </authorList>
    </citation>
    <scope>NUCLEOTIDE SEQUENCE [LARGE SCALE GENOMIC DNA]</scope>
    <source>
        <strain evidence="2 3">G1</strain>
    </source>
</reference>
<evidence type="ECO:0008006" key="4">
    <source>
        <dbReference type="Google" id="ProtNLM"/>
    </source>
</evidence>
<keyword evidence="3" id="KW-1185">Reference proteome</keyword>
<evidence type="ECO:0000313" key="3">
    <source>
        <dbReference type="Proteomes" id="UP001295463"/>
    </source>
</evidence>
<protein>
    <recommendedName>
        <fullName evidence="4">Big-1 domain-containing protein</fullName>
    </recommendedName>
</protein>
<evidence type="ECO:0000256" key="1">
    <source>
        <dbReference type="SAM" id="SignalP"/>
    </source>
</evidence>
<organism evidence="2 3">
    <name type="scientific">Trichlorobacter ammonificans</name>
    <dbReference type="NCBI Taxonomy" id="2916410"/>
    <lineage>
        <taxon>Bacteria</taxon>
        <taxon>Pseudomonadati</taxon>
        <taxon>Thermodesulfobacteriota</taxon>
        <taxon>Desulfuromonadia</taxon>
        <taxon>Geobacterales</taxon>
        <taxon>Geobacteraceae</taxon>
        <taxon>Trichlorobacter</taxon>
    </lineage>
</organism>
<dbReference type="Proteomes" id="UP001295463">
    <property type="component" value="Chromosome"/>
</dbReference>
<proteinExistence type="predicted"/>
<keyword evidence="1" id="KW-0732">Signal</keyword>
<feature type="chain" id="PRO_5047316819" description="Big-1 domain-containing protein" evidence="1">
    <location>
        <begin position="23"/>
        <end position="283"/>
    </location>
</feature>
<feature type="signal peptide" evidence="1">
    <location>
        <begin position="1"/>
        <end position="22"/>
    </location>
</feature>
<evidence type="ECO:0000313" key="2">
    <source>
        <dbReference type="EMBL" id="CAH2030791.1"/>
    </source>
</evidence>
<name>A0ABM9D6C1_9BACT</name>
<gene>
    <name evidence="2" type="ORF">GEAMG1_0977</name>
</gene>
<sequence>MTTTGWRILLLALMVAATGVLAGCGAGGGGGGASSLTITLSGLSSTTIQPGQTITGSVKLSASAAGLNDVQVTIKTDAAELTGTAGRTDALGNAIFNLSAATNASLSKTVNVWAELDGVRSSNTLQVSLNSVAESVTFNLSVTDAIPVERTVDAGSGAAVQGVVLTGSSIEFKGPGGVILPNPPPVTISIDRIDNWMAGDLVTVNGVAFAATSPTQSTTLALSNVTNKADIPIIVEILLPPAPAAGSSTPNTYAIYWRATATYNGVTYTRTAVTSVNGKTTGK</sequence>
<dbReference type="EMBL" id="OW150024">
    <property type="protein sequence ID" value="CAH2030791.1"/>
    <property type="molecule type" value="Genomic_DNA"/>
</dbReference>
<accession>A0ABM9D6C1</accession>
<dbReference type="PROSITE" id="PS51257">
    <property type="entry name" value="PROKAR_LIPOPROTEIN"/>
    <property type="match status" value="1"/>
</dbReference>
<dbReference type="RefSeq" id="WP_305731666.1">
    <property type="nucleotide sequence ID" value="NZ_OW150024.1"/>
</dbReference>